<dbReference type="AlphaFoldDB" id="A0AAT9H9P8"/>
<dbReference type="GO" id="GO:0016757">
    <property type="term" value="F:glycosyltransferase activity"/>
    <property type="evidence" value="ECO:0007669"/>
    <property type="project" value="UniProtKB-KW"/>
</dbReference>
<keyword evidence="2" id="KW-0808">Transferase</keyword>
<feature type="region of interest" description="Disordered" evidence="3">
    <location>
        <begin position="254"/>
        <end position="327"/>
    </location>
</feature>
<protein>
    <recommendedName>
        <fullName evidence="4">Glycosyltransferase subfamily 4-like N-terminal domain-containing protein</fullName>
    </recommendedName>
</protein>
<name>A0AAT9H9P8_9ACTN</name>
<evidence type="ECO:0000259" key="4">
    <source>
        <dbReference type="Pfam" id="PF13439"/>
    </source>
</evidence>
<evidence type="ECO:0000256" key="2">
    <source>
        <dbReference type="ARBA" id="ARBA00022679"/>
    </source>
</evidence>
<dbReference type="SUPFAM" id="SSF53756">
    <property type="entry name" value="UDP-Glycosyltransferase/glycogen phosphorylase"/>
    <property type="match status" value="1"/>
</dbReference>
<evidence type="ECO:0000256" key="1">
    <source>
        <dbReference type="ARBA" id="ARBA00022676"/>
    </source>
</evidence>
<organism evidence="5">
    <name type="scientific">Streptomyces haneummycinicus</name>
    <dbReference type="NCBI Taxonomy" id="3074435"/>
    <lineage>
        <taxon>Bacteria</taxon>
        <taxon>Bacillati</taxon>
        <taxon>Actinomycetota</taxon>
        <taxon>Actinomycetes</taxon>
        <taxon>Kitasatosporales</taxon>
        <taxon>Streptomycetaceae</taxon>
        <taxon>Streptomyces</taxon>
    </lineage>
</organism>
<dbReference type="Pfam" id="PF13439">
    <property type="entry name" value="Glyco_transf_4"/>
    <property type="match status" value="1"/>
</dbReference>
<evidence type="ECO:0000256" key="3">
    <source>
        <dbReference type="SAM" id="MobiDB-lite"/>
    </source>
</evidence>
<reference evidence="5" key="1">
    <citation type="submission" date="2024-06" db="EMBL/GenBank/DDBJ databases">
        <authorList>
            <consortium name="consrtm"/>
            <person name="Uemura M."/>
            <person name="Terahara T."/>
        </authorList>
    </citation>
    <scope>NUCLEOTIDE SEQUENCE</scope>
    <source>
        <strain evidence="5">KM77-8</strain>
    </source>
</reference>
<dbReference type="Gene3D" id="3.40.50.2000">
    <property type="entry name" value="Glycogen Phosphorylase B"/>
    <property type="match status" value="2"/>
</dbReference>
<evidence type="ECO:0000313" key="5">
    <source>
        <dbReference type="EMBL" id="BFO14035.1"/>
    </source>
</evidence>
<feature type="domain" description="Glycosyltransferase subfamily 4-like N-terminal" evidence="4">
    <location>
        <begin position="33"/>
        <end position="152"/>
    </location>
</feature>
<accession>A0AAT9H9P8</accession>
<keyword evidence="1" id="KW-0328">Glycosyltransferase</keyword>
<reference evidence="5" key="2">
    <citation type="submission" date="2024-07" db="EMBL/GenBank/DDBJ databases">
        <title>Streptomyces haneummycinica sp. nov., a new antibiotic-producing actinobacterium isolated from marine sediment.</title>
        <authorList>
            <person name="Uemura M."/>
            <person name="Hamada M."/>
            <person name="Hirano S."/>
            <person name="Kobayashi K."/>
            <person name="Ohshiro T."/>
            <person name="Kobayashi T."/>
            <person name="Terahara T."/>
        </authorList>
    </citation>
    <scope>NUCLEOTIDE SEQUENCE</scope>
    <source>
        <strain evidence="5">KM77-8</strain>
    </source>
</reference>
<proteinExistence type="predicted"/>
<feature type="compositionally biased region" description="Low complexity" evidence="3">
    <location>
        <begin position="343"/>
        <end position="360"/>
    </location>
</feature>
<dbReference type="InterPro" id="IPR028098">
    <property type="entry name" value="Glyco_trans_4-like_N"/>
</dbReference>
<dbReference type="EMBL" id="AP035768">
    <property type="protein sequence ID" value="BFO14035.1"/>
    <property type="molecule type" value="Genomic_DNA"/>
</dbReference>
<sequence length="368" mass="40676">MKRIVYSMEPVGRTGGRVYLRMLHEATADDVEWRTVPDHKRTYRVRRWRKLRHLARLAPSIRALHGTTGTFVWDDLSLLLFTPEMRARTVFLLHHYEPLQHDSAPVEAMLWEHLFRMLPQCAAVVCVAPYWADFLRARGIRKVRVIYNAFDMTEVERARGFDRAECRAEFDLPPDAIGVYAGKAVHWKGTEEVSAALAGAPMLRVITSGSNTIGFDGAHYNVERERYLRLLCACDVGVFLPGWGGLEPLCGRGPTARPALPDPPGGRPGRPRHPDRSAGPGPRPPADAGPGTRGGAPDRGQGRIRGPVPVRPELLRQRLGRPAGAGRLTNGYACVAVSFLAAASRRASTRSRPSSSMDSNRGVRSSGR</sequence>
<gene>
    <name evidence="5" type="ORF">SHKM778_04230</name>
</gene>
<feature type="region of interest" description="Disordered" evidence="3">
    <location>
        <begin position="343"/>
        <end position="368"/>
    </location>
</feature>